<dbReference type="Gene3D" id="1.25.40.10">
    <property type="entry name" value="Tetratricopeptide repeat domain"/>
    <property type="match status" value="1"/>
</dbReference>
<dbReference type="PANTHER" id="PTHR34465">
    <property type="entry name" value="CARBOXYL-TERMINAL HYDROLASE-LIKE PROTEIN, PUTATIVE (DUF627 AND DUF629)-RELATED"/>
    <property type="match status" value="1"/>
</dbReference>
<sequence>CSAQIPLPSLKGKTSLLRPMGRKNRNPAPNPTPPRAAAAGGIAAVRADCDKALAYLQRGNPSKALRLLRDAVARHGEGSPLLLRAQGTVHSRAAAPLNDPAARARHHRAALQAARRAVELAPDSLELAHFHALLLYEAASGNRDYEDVIAECERGLRIEVPSDPAPHCLRLPAPGPDQLRDDLRNLIQKANLASISTWVKALGGTDDKLGFFRLADEPLELQPLPAAHRPIGIKKATKTPEERRKEIEVQVAAMRLVEQHQLPHNPAVAASSPPLSEEDEAPCSSCQSGVKLRRS</sequence>
<reference evidence="3" key="5">
    <citation type="journal article" date="2021" name="G3 (Bethesda)">
        <title>Aegilops tauschii genome assembly Aet v5.0 features greater sequence contiguity and improved annotation.</title>
        <authorList>
            <person name="Wang L."/>
            <person name="Zhu T."/>
            <person name="Rodriguez J.C."/>
            <person name="Deal K.R."/>
            <person name="Dubcovsky J."/>
            <person name="McGuire P.E."/>
            <person name="Lux T."/>
            <person name="Spannagl M."/>
            <person name="Mayer K.F.X."/>
            <person name="Baldrich P."/>
            <person name="Meyers B.C."/>
            <person name="Huo N."/>
            <person name="Gu Y.Q."/>
            <person name="Zhou H."/>
            <person name="Devos K.M."/>
            <person name="Bennetzen J.L."/>
            <person name="Unver T."/>
            <person name="Budak H."/>
            <person name="Gulick P.J."/>
            <person name="Galiba G."/>
            <person name="Kalapos B."/>
            <person name="Nelson D.R."/>
            <person name="Li P."/>
            <person name="You F.M."/>
            <person name="Luo M.C."/>
            <person name="Dvorak J."/>
        </authorList>
    </citation>
    <scope>NUCLEOTIDE SEQUENCE [LARGE SCALE GENOMIC DNA]</scope>
    <source>
        <strain evidence="3">cv. AL8/78</strain>
    </source>
</reference>
<name>A0A453IUS7_AEGTS</name>
<dbReference type="PANTHER" id="PTHR34465:SF4">
    <property type="entry name" value="CARBOXYL-TERMINAL HYDROLASE-LIKE PROTEIN, PUTATIVE (DUF627 AND DUF629)-RELATED"/>
    <property type="match status" value="1"/>
</dbReference>
<evidence type="ECO:0000313" key="3">
    <source>
        <dbReference type="EnsemblPlants" id="AET4Gv20685300.2"/>
    </source>
</evidence>
<organism evidence="3 4">
    <name type="scientific">Aegilops tauschii subsp. strangulata</name>
    <name type="common">Goatgrass</name>
    <dbReference type="NCBI Taxonomy" id="200361"/>
    <lineage>
        <taxon>Eukaryota</taxon>
        <taxon>Viridiplantae</taxon>
        <taxon>Streptophyta</taxon>
        <taxon>Embryophyta</taxon>
        <taxon>Tracheophyta</taxon>
        <taxon>Spermatophyta</taxon>
        <taxon>Magnoliopsida</taxon>
        <taxon>Liliopsida</taxon>
        <taxon>Poales</taxon>
        <taxon>Poaceae</taxon>
        <taxon>BOP clade</taxon>
        <taxon>Pooideae</taxon>
        <taxon>Triticodae</taxon>
        <taxon>Triticeae</taxon>
        <taxon>Triticinae</taxon>
        <taxon>Aegilops</taxon>
    </lineage>
</organism>
<accession>A0A453IUS7</accession>
<reference evidence="3" key="3">
    <citation type="journal article" date="2017" name="Nature">
        <title>Genome sequence of the progenitor of the wheat D genome Aegilops tauschii.</title>
        <authorList>
            <person name="Luo M.C."/>
            <person name="Gu Y.Q."/>
            <person name="Puiu D."/>
            <person name="Wang H."/>
            <person name="Twardziok S.O."/>
            <person name="Deal K.R."/>
            <person name="Huo N."/>
            <person name="Zhu T."/>
            <person name="Wang L."/>
            <person name="Wang Y."/>
            <person name="McGuire P.E."/>
            <person name="Liu S."/>
            <person name="Long H."/>
            <person name="Ramasamy R.K."/>
            <person name="Rodriguez J.C."/>
            <person name="Van S.L."/>
            <person name="Yuan L."/>
            <person name="Wang Z."/>
            <person name="Xia Z."/>
            <person name="Xiao L."/>
            <person name="Anderson O.D."/>
            <person name="Ouyang S."/>
            <person name="Liang Y."/>
            <person name="Zimin A.V."/>
            <person name="Pertea G."/>
            <person name="Qi P."/>
            <person name="Bennetzen J.L."/>
            <person name="Dai X."/>
            <person name="Dawson M.W."/>
            <person name="Muller H.G."/>
            <person name="Kugler K."/>
            <person name="Rivarola-Duarte L."/>
            <person name="Spannagl M."/>
            <person name="Mayer K.F.X."/>
            <person name="Lu F.H."/>
            <person name="Bevan M.W."/>
            <person name="Leroy P."/>
            <person name="Li P."/>
            <person name="You F.M."/>
            <person name="Sun Q."/>
            <person name="Liu Z."/>
            <person name="Lyons E."/>
            <person name="Wicker T."/>
            <person name="Salzberg S.L."/>
            <person name="Devos K.M."/>
            <person name="Dvorak J."/>
        </authorList>
    </citation>
    <scope>NUCLEOTIDE SEQUENCE [LARGE SCALE GENOMIC DNA]</scope>
    <source>
        <strain evidence="3">cv. AL8/78</strain>
    </source>
</reference>
<dbReference type="InterPro" id="IPR006866">
    <property type="entry name" value="DUF627_N"/>
</dbReference>
<dbReference type="STRING" id="200361.A0A453IUS7"/>
<evidence type="ECO:0000259" key="2">
    <source>
        <dbReference type="Pfam" id="PF04781"/>
    </source>
</evidence>
<evidence type="ECO:0000256" key="1">
    <source>
        <dbReference type="SAM" id="MobiDB-lite"/>
    </source>
</evidence>
<reference evidence="4" key="2">
    <citation type="journal article" date="2017" name="Nat. Plants">
        <title>The Aegilops tauschii genome reveals multiple impacts of transposons.</title>
        <authorList>
            <person name="Zhao G."/>
            <person name="Zou C."/>
            <person name="Li K."/>
            <person name="Wang K."/>
            <person name="Li T."/>
            <person name="Gao L."/>
            <person name="Zhang X."/>
            <person name="Wang H."/>
            <person name="Yang Z."/>
            <person name="Liu X."/>
            <person name="Jiang W."/>
            <person name="Mao L."/>
            <person name="Kong X."/>
            <person name="Jiao Y."/>
            <person name="Jia J."/>
        </authorList>
    </citation>
    <scope>NUCLEOTIDE SEQUENCE [LARGE SCALE GENOMIC DNA]</scope>
    <source>
        <strain evidence="4">cv. AL8/78</strain>
    </source>
</reference>
<dbReference type="AlphaFoldDB" id="A0A453IUS7"/>
<protein>
    <recommendedName>
        <fullName evidence="2">DUF627 domain-containing protein</fullName>
    </recommendedName>
</protein>
<dbReference type="Pfam" id="PF04781">
    <property type="entry name" value="DUF627"/>
    <property type="match status" value="1"/>
</dbReference>
<reference evidence="3" key="4">
    <citation type="submission" date="2019-03" db="UniProtKB">
        <authorList>
            <consortium name="EnsemblPlants"/>
        </authorList>
    </citation>
    <scope>IDENTIFICATION</scope>
</reference>
<reference evidence="4" key="1">
    <citation type="journal article" date="2014" name="Science">
        <title>Ancient hybridizations among the ancestral genomes of bread wheat.</title>
        <authorList>
            <consortium name="International Wheat Genome Sequencing Consortium,"/>
            <person name="Marcussen T."/>
            <person name="Sandve S.R."/>
            <person name="Heier L."/>
            <person name="Spannagl M."/>
            <person name="Pfeifer M."/>
            <person name="Jakobsen K.S."/>
            <person name="Wulff B.B."/>
            <person name="Steuernagel B."/>
            <person name="Mayer K.F."/>
            <person name="Olsen O.A."/>
        </authorList>
    </citation>
    <scope>NUCLEOTIDE SEQUENCE [LARGE SCALE GENOMIC DNA]</scope>
    <source>
        <strain evidence="4">cv. AL8/78</strain>
    </source>
</reference>
<feature type="region of interest" description="Disordered" evidence="1">
    <location>
        <begin position="1"/>
        <end position="37"/>
    </location>
</feature>
<keyword evidence="4" id="KW-1185">Reference proteome</keyword>
<evidence type="ECO:0000313" key="4">
    <source>
        <dbReference type="Proteomes" id="UP000015105"/>
    </source>
</evidence>
<dbReference type="Gramene" id="AET4Gv20685300.2">
    <property type="protein sequence ID" value="AET4Gv20685300.2"/>
    <property type="gene ID" value="AET4Gv20685300"/>
</dbReference>
<feature type="region of interest" description="Disordered" evidence="1">
    <location>
        <begin position="258"/>
        <end position="295"/>
    </location>
</feature>
<proteinExistence type="predicted"/>
<dbReference type="InterPro" id="IPR011990">
    <property type="entry name" value="TPR-like_helical_dom_sf"/>
</dbReference>
<feature type="domain" description="DUF627" evidence="2">
    <location>
        <begin position="51"/>
        <end position="159"/>
    </location>
</feature>
<dbReference type="Proteomes" id="UP000015105">
    <property type="component" value="Chromosome 4D"/>
</dbReference>
<dbReference type="EnsemblPlants" id="AET4Gv20685300.2">
    <property type="protein sequence ID" value="AET4Gv20685300.2"/>
    <property type="gene ID" value="AET4Gv20685300"/>
</dbReference>